<dbReference type="Proteomes" id="UP000694853">
    <property type="component" value="Unplaced"/>
</dbReference>
<sequence>MEIKTANPLFSVTPMKGRKAPPSQYTFKIISFSWLSKASVQKFSSEEFEAGGHKWSLSIYPNGNSKGGGEGHVSIYLVLMDPSLLPVDWEVNAIVNFSAYNFMNDEYVTTQDADVRRFHVLKTEWGIPNFIDIDTFNDPSNGYLMNDTCVFGAEVFVVKTTNKGDCLSMIHGPATFSYTWKFNNFSIAKLDKYESEPFAGGNYKWKLLLYPDGVVEGKGNSISLFLVLEVSTLPPNTKLIADCIVRAKDQISGQHAQQKFCRKFSNSKSTWGSRQLVALAKLKDPDKGFLVDDTCILEAEFTVLGLVTPRID</sequence>
<proteinExistence type="predicted"/>
<evidence type="ECO:0000313" key="2">
    <source>
        <dbReference type="Proteomes" id="UP000694853"/>
    </source>
</evidence>
<evidence type="ECO:0000259" key="1">
    <source>
        <dbReference type="PROSITE" id="PS50144"/>
    </source>
</evidence>
<dbReference type="PANTHER" id="PTHR46162:SF9">
    <property type="entry name" value="MATH DOMAIN-CONTAINING PROTEIN"/>
    <property type="match status" value="1"/>
</dbReference>
<dbReference type="InterPro" id="IPR002083">
    <property type="entry name" value="MATH/TRAF_dom"/>
</dbReference>
<feature type="domain" description="MATH" evidence="1">
    <location>
        <begin position="175"/>
        <end position="301"/>
    </location>
</feature>
<keyword evidence="3" id="KW-0418">Kinase</keyword>
<dbReference type="RefSeq" id="XP_027349395.1">
    <property type="nucleotide sequence ID" value="XM_027493594.1"/>
</dbReference>
<dbReference type="SUPFAM" id="SSF49599">
    <property type="entry name" value="TRAF domain-like"/>
    <property type="match status" value="2"/>
</dbReference>
<dbReference type="PROSITE" id="PS50144">
    <property type="entry name" value="MATH"/>
    <property type="match status" value="2"/>
</dbReference>
<organism evidence="2 3">
    <name type="scientific">Abrus precatorius</name>
    <name type="common">Indian licorice</name>
    <name type="synonym">Glycine abrus</name>
    <dbReference type="NCBI Taxonomy" id="3816"/>
    <lineage>
        <taxon>Eukaryota</taxon>
        <taxon>Viridiplantae</taxon>
        <taxon>Streptophyta</taxon>
        <taxon>Embryophyta</taxon>
        <taxon>Tracheophyta</taxon>
        <taxon>Spermatophyta</taxon>
        <taxon>Magnoliopsida</taxon>
        <taxon>eudicotyledons</taxon>
        <taxon>Gunneridae</taxon>
        <taxon>Pentapetalae</taxon>
        <taxon>rosids</taxon>
        <taxon>fabids</taxon>
        <taxon>Fabales</taxon>
        <taxon>Fabaceae</taxon>
        <taxon>Papilionoideae</taxon>
        <taxon>50 kb inversion clade</taxon>
        <taxon>NPAAA clade</taxon>
        <taxon>indigoferoid/millettioid clade</taxon>
        <taxon>Abreae</taxon>
        <taxon>Abrus</taxon>
    </lineage>
</organism>
<name>A0A8B8KZQ2_ABRPR</name>
<dbReference type="Pfam" id="PF22486">
    <property type="entry name" value="MATH_2"/>
    <property type="match status" value="2"/>
</dbReference>
<dbReference type="KEGG" id="aprc:113860997"/>
<reference evidence="2" key="1">
    <citation type="journal article" date="2019" name="Toxins">
        <title>Detection of Abrin-Like and Prepropulchellin-Like Toxin Genes and Transcripts Using Whole Genome Sequencing and Full-Length Transcript Sequencing of Abrus precatorius.</title>
        <authorList>
            <person name="Hovde B.T."/>
            <person name="Daligault H.E."/>
            <person name="Hanschen E.R."/>
            <person name="Kunde Y.A."/>
            <person name="Johnson M.B."/>
            <person name="Starkenburg S.R."/>
            <person name="Johnson S.L."/>
        </authorList>
    </citation>
    <scope>NUCLEOTIDE SEQUENCE [LARGE SCALE GENOMIC DNA]</scope>
</reference>
<keyword evidence="3" id="KW-0808">Transferase</keyword>
<feature type="domain" description="MATH" evidence="1">
    <location>
        <begin position="22"/>
        <end position="155"/>
    </location>
</feature>
<keyword evidence="2" id="KW-1185">Reference proteome</keyword>
<dbReference type="GO" id="GO:0016301">
    <property type="term" value="F:kinase activity"/>
    <property type="evidence" value="ECO:0007669"/>
    <property type="project" value="UniProtKB-KW"/>
</dbReference>
<reference evidence="3" key="2">
    <citation type="submission" date="2025-08" db="UniProtKB">
        <authorList>
            <consortium name="RefSeq"/>
        </authorList>
    </citation>
    <scope>IDENTIFICATION</scope>
    <source>
        <tissue evidence="3">Young leaves</tissue>
    </source>
</reference>
<evidence type="ECO:0000313" key="3">
    <source>
        <dbReference type="RefSeq" id="XP_027349395.1"/>
    </source>
</evidence>
<dbReference type="Gene3D" id="2.60.210.10">
    <property type="entry name" value="Apoptosis, Tumor Necrosis Factor Receptor Associated Protein 2, Chain A"/>
    <property type="match status" value="2"/>
</dbReference>
<dbReference type="CDD" id="cd00121">
    <property type="entry name" value="MATH"/>
    <property type="match status" value="2"/>
</dbReference>
<protein>
    <submittedName>
        <fullName evidence="3">Probable inactive serine/threonine-protein kinase fnkC</fullName>
    </submittedName>
</protein>
<dbReference type="SMART" id="SM00061">
    <property type="entry name" value="MATH"/>
    <property type="match status" value="2"/>
</dbReference>
<accession>A0A8B8KZQ2</accession>
<dbReference type="PANTHER" id="PTHR46162">
    <property type="entry name" value="TRAF-LIKE FAMILY PROTEIN"/>
    <property type="match status" value="1"/>
</dbReference>
<dbReference type="GeneID" id="113860997"/>
<dbReference type="AlphaFoldDB" id="A0A8B8KZQ2"/>
<gene>
    <name evidence="3" type="primary">LOC113860997</name>
</gene>
<dbReference type="InterPro" id="IPR008974">
    <property type="entry name" value="TRAF-like"/>
</dbReference>
<dbReference type="OrthoDB" id="1883087at2759"/>